<keyword evidence="6" id="KW-0325">Glycoprotein</keyword>
<keyword evidence="2" id="KW-0813">Transport</keyword>
<dbReference type="InterPro" id="IPR020846">
    <property type="entry name" value="MFS_dom"/>
</dbReference>
<keyword evidence="11" id="KW-1185">Reference proteome</keyword>
<dbReference type="InterPro" id="IPR011701">
    <property type="entry name" value="MFS"/>
</dbReference>
<protein>
    <submittedName>
        <fullName evidence="10">DAL5-Allantoate and ureidosuccinate permease</fullName>
    </submittedName>
</protein>
<dbReference type="GO" id="GO:0022857">
    <property type="term" value="F:transmembrane transporter activity"/>
    <property type="evidence" value="ECO:0007669"/>
    <property type="project" value="InterPro"/>
</dbReference>
<dbReference type="OrthoDB" id="6730379at2759"/>
<evidence type="ECO:0000256" key="3">
    <source>
        <dbReference type="ARBA" id="ARBA00022692"/>
    </source>
</evidence>
<evidence type="ECO:0000256" key="4">
    <source>
        <dbReference type="ARBA" id="ARBA00022989"/>
    </source>
</evidence>
<feature type="transmembrane region" description="Helical" evidence="8">
    <location>
        <begin position="116"/>
        <end position="135"/>
    </location>
</feature>
<feature type="transmembrane region" description="Helical" evidence="8">
    <location>
        <begin position="315"/>
        <end position="335"/>
    </location>
</feature>
<feature type="transmembrane region" description="Helical" evidence="8">
    <location>
        <begin position="147"/>
        <end position="166"/>
    </location>
</feature>
<dbReference type="PANTHER" id="PTHR43791:SF97">
    <property type="entry name" value="ALLANTOATE TRANSPORTER, PUTATIVE (AFU_ORTHOLOGUE AFUA_1G14700)-RELATED"/>
    <property type="match status" value="1"/>
</dbReference>
<gene>
    <name evidence="10" type="ORF">FALBO_1543</name>
</gene>
<organism evidence="10 11">
    <name type="scientific">Fusarium albosuccineum</name>
    <dbReference type="NCBI Taxonomy" id="1237068"/>
    <lineage>
        <taxon>Eukaryota</taxon>
        <taxon>Fungi</taxon>
        <taxon>Dikarya</taxon>
        <taxon>Ascomycota</taxon>
        <taxon>Pezizomycotina</taxon>
        <taxon>Sordariomycetes</taxon>
        <taxon>Hypocreomycetidae</taxon>
        <taxon>Hypocreales</taxon>
        <taxon>Nectriaceae</taxon>
        <taxon>Fusarium</taxon>
        <taxon>Fusarium decemcellulare species complex</taxon>
    </lineage>
</organism>
<feature type="transmembrane region" description="Helical" evidence="8">
    <location>
        <begin position="87"/>
        <end position="104"/>
    </location>
</feature>
<feature type="transmembrane region" description="Helical" evidence="8">
    <location>
        <begin position="368"/>
        <end position="390"/>
    </location>
</feature>
<dbReference type="AlphaFoldDB" id="A0A8H4PIE2"/>
<dbReference type="PANTHER" id="PTHR43791">
    <property type="entry name" value="PERMEASE-RELATED"/>
    <property type="match status" value="1"/>
</dbReference>
<feature type="transmembrane region" description="Helical" evidence="8">
    <location>
        <begin position="342"/>
        <end position="362"/>
    </location>
</feature>
<feature type="transmembrane region" description="Helical" evidence="8">
    <location>
        <begin position="178"/>
        <end position="197"/>
    </location>
</feature>
<feature type="transmembrane region" description="Helical" evidence="8">
    <location>
        <begin position="435"/>
        <end position="457"/>
    </location>
</feature>
<evidence type="ECO:0000259" key="9">
    <source>
        <dbReference type="PROSITE" id="PS50850"/>
    </source>
</evidence>
<dbReference type="EMBL" id="JAADYS010000194">
    <property type="protein sequence ID" value="KAF4471527.1"/>
    <property type="molecule type" value="Genomic_DNA"/>
</dbReference>
<keyword evidence="5 8" id="KW-0472">Membrane</keyword>
<comment type="caution">
    <text evidence="10">The sequence shown here is derived from an EMBL/GenBank/DDBJ whole genome shotgun (WGS) entry which is preliminary data.</text>
</comment>
<dbReference type="Gene3D" id="1.20.1250.20">
    <property type="entry name" value="MFS general substrate transporter like domains"/>
    <property type="match status" value="2"/>
</dbReference>
<comment type="subcellular location">
    <subcellularLocation>
        <location evidence="1">Membrane</location>
        <topology evidence="1">Multi-pass membrane protein</topology>
    </subcellularLocation>
</comment>
<keyword evidence="3 8" id="KW-0812">Transmembrane</keyword>
<name>A0A8H4PIE2_9HYPO</name>
<dbReference type="GO" id="GO:0016020">
    <property type="term" value="C:membrane"/>
    <property type="evidence" value="ECO:0007669"/>
    <property type="project" value="UniProtKB-SubCell"/>
</dbReference>
<reference evidence="10 11" key="1">
    <citation type="submission" date="2020-01" db="EMBL/GenBank/DDBJ databases">
        <title>Identification and distribution of gene clusters putatively required for synthesis of sphingolipid metabolism inhibitors in phylogenetically diverse species of the filamentous fungus Fusarium.</title>
        <authorList>
            <person name="Kim H.-S."/>
            <person name="Busman M."/>
            <person name="Brown D.W."/>
            <person name="Divon H."/>
            <person name="Uhlig S."/>
            <person name="Proctor R.H."/>
        </authorList>
    </citation>
    <scope>NUCLEOTIDE SEQUENCE [LARGE SCALE GENOMIC DNA]</scope>
    <source>
        <strain evidence="10 11">NRRL 20459</strain>
    </source>
</reference>
<dbReference type="FunFam" id="1.20.1250.20:FF:000064">
    <property type="entry name" value="MFS allantoate transporter"/>
    <property type="match status" value="1"/>
</dbReference>
<evidence type="ECO:0000256" key="1">
    <source>
        <dbReference type="ARBA" id="ARBA00004141"/>
    </source>
</evidence>
<proteinExistence type="inferred from homology"/>
<comment type="similarity">
    <text evidence="7">Belongs to the major facilitator superfamily. Allantoate permease family.</text>
</comment>
<dbReference type="SUPFAM" id="SSF103473">
    <property type="entry name" value="MFS general substrate transporter"/>
    <property type="match status" value="1"/>
</dbReference>
<keyword evidence="4 8" id="KW-1133">Transmembrane helix</keyword>
<evidence type="ECO:0000256" key="7">
    <source>
        <dbReference type="ARBA" id="ARBA00037968"/>
    </source>
</evidence>
<evidence type="ECO:0000256" key="6">
    <source>
        <dbReference type="ARBA" id="ARBA00023180"/>
    </source>
</evidence>
<evidence type="ECO:0000256" key="2">
    <source>
        <dbReference type="ARBA" id="ARBA00022448"/>
    </source>
</evidence>
<dbReference type="PROSITE" id="PS50850">
    <property type="entry name" value="MFS"/>
    <property type="match status" value="1"/>
</dbReference>
<feature type="transmembrane region" description="Helical" evidence="8">
    <location>
        <begin position="402"/>
        <end position="423"/>
    </location>
</feature>
<evidence type="ECO:0000313" key="11">
    <source>
        <dbReference type="Proteomes" id="UP000554235"/>
    </source>
</evidence>
<dbReference type="Pfam" id="PF07690">
    <property type="entry name" value="MFS_1"/>
    <property type="match status" value="1"/>
</dbReference>
<dbReference type="InterPro" id="IPR036259">
    <property type="entry name" value="MFS_trans_sf"/>
</dbReference>
<feature type="domain" description="Major facilitator superfamily (MFS) profile" evidence="9">
    <location>
        <begin position="50"/>
        <end position="463"/>
    </location>
</feature>
<feature type="transmembrane region" description="Helical" evidence="8">
    <location>
        <begin position="209"/>
        <end position="229"/>
    </location>
</feature>
<accession>A0A8H4PIE2</accession>
<evidence type="ECO:0000256" key="5">
    <source>
        <dbReference type="ARBA" id="ARBA00023136"/>
    </source>
</evidence>
<dbReference type="Proteomes" id="UP000554235">
    <property type="component" value="Unassembled WGS sequence"/>
</dbReference>
<evidence type="ECO:0000313" key="10">
    <source>
        <dbReference type="EMBL" id="KAF4471527.1"/>
    </source>
</evidence>
<evidence type="ECO:0000256" key="8">
    <source>
        <dbReference type="SAM" id="Phobius"/>
    </source>
</evidence>
<sequence>MSQEKKDPAFSKAEINDASTAEALNLYHDVEGEISPEIAHSLRWKIDMRLMPLLCLTYTLQAIDKNTISYAAVFGLREELGLKKTEFSWASAIFYLGYMVWEFPTSMLLQRLPINHFMAATVVTWGTVLMCHGAVHSFASLAVVRTLLGAFEAAIQPGTMLLFSMYYTRAEQPLRLGIWIGSSGVGYIIAGIASFGIGHIESSLSSWRLLFIIWGAITFAWGILLWFMLPGAPMRAKFLTEEQRGYAVSRVKENATGIENKRFKIKQFKEAMTDLKTWLLFTFALTSNSPNGGLSAFQGLIIKGAGFSTLQTTLYQMPSGGVQVVACLVACYCATRFQNCRILIMIIFLMPFLAGVLGLHFLSQDNQYGRLACLWITFFYTASGTLNMSVATANTAGHTKKITTIAMLLIGYCLGNFVGPFFFKTEQEPWYPLGVGMMFFCIAAQVLSLIGIWVLLWTRNRSRQAEHAPGNEEEAWHRGLLDETDLENKYFRICSSSPELPVVPKGKDRRVNHVTPHF</sequence>